<name>A0A4V1G5C9_9FIRM</name>
<dbReference type="KEGG" id="ruj:E5Z56_10635"/>
<accession>A0A4V1G5C9</accession>
<keyword evidence="5" id="KW-1185">Reference proteome</keyword>
<dbReference type="Gene3D" id="3.60.40.10">
    <property type="entry name" value="PPM-type phosphatase domain"/>
    <property type="match status" value="1"/>
</dbReference>
<dbReference type="InterPro" id="IPR052016">
    <property type="entry name" value="Bact_Sigma-Reg"/>
</dbReference>
<keyword evidence="1" id="KW-0378">Hydrolase</keyword>
<keyword evidence="2" id="KW-0812">Transmembrane</keyword>
<keyword evidence="2" id="KW-1133">Transmembrane helix</keyword>
<dbReference type="OrthoDB" id="9763484at2"/>
<sequence length="375" mass="42686">MIISLVKAAAFSGFCRLIATFFMTKSFLIDINIILIFPIIIICRYYSPKLTFFTSVFSVIFFLLNVLKIAVDYLSQVPDEFLSFIKNMSINQAPVLIAIIICGIACILISKKCHEMVVEQDIISTKNASVKTELDLASKIQLDMLPSEFPAFPDRKEFDIYASMLPAKEVGGDFYDYYLIDSDHLVLTIADVSDKVVPSALFMSMSRTILKLNAETYHSPKEIMKYSNNLLCDESKDRMFVTAWLVIYEISTGTLTCVNAGHEYPIIMRNNGEYEIYKDKHSFVLGGLRDVPFKEYTLKLNIGDELFLYTDGVAEATGENDELFGLDRTVSTLNKYKNCNQKELHKNIEQTLLDYTGNNNQFYDITMLSFKVKSI</sequence>
<gene>
    <name evidence="4" type="ORF">E5Z56_10635</name>
</gene>
<feature type="transmembrane region" description="Helical" evidence="2">
    <location>
        <begin position="26"/>
        <end position="43"/>
    </location>
</feature>
<protein>
    <recommendedName>
        <fullName evidence="3">PPM-type phosphatase domain-containing protein</fullName>
    </recommendedName>
</protein>
<dbReference type="GO" id="GO:0016791">
    <property type="term" value="F:phosphatase activity"/>
    <property type="evidence" value="ECO:0007669"/>
    <property type="project" value="TreeGrafter"/>
</dbReference>
<reference evidence="4 5" key="1">
    <citation type="submission" date="2019-04" db="EMBL/GenBank/DDBJ databases">
        <authorList>
            <person name="Embree M."/>
            <person name="Gaffney J.R."/>
        </authorList>
    </citation>
    <scope>NUCLEOTIDE SEQUENCE [LARGE SCALE GENOMIC DNA]</scope>
    <source>
        <strain evidence="4 5">JE7A12</strain>
    </source>
</reference>
<organism evidence="4 5">
    <name type="scientific">Ruminococcus bovis</name>
    <dbReference type="NCBI Taxonomy" id="2564099"/>
    <lineage>
        <taxon>Bacteria</taxon>
        <taxon>Bacillati</taxon>
        <taxon>Bacillota</taxon>
        <taxon>Clostridia</taxon>
        <taxon>Eubacteriales</taxon>
        <taxon>Oscillospiraceae</taxon>
        <taxon>Ruminococcus</taxon>
    </lineage>
</organism>
<evidence type="ECO:0000259" key="3">
    <source>
        <dbReference type="SMART" id="SM00331"/>
    </source>
</evidence>
<evidence type="ECO:0000256" key="2">
    <source>
        <dbReference type="SAM" id="Phobius"/>
    </source>
</evidence>
<dbReference type="Pfam" id="PF07228">
    <property type="entry name" value="SpoIIE"/>
    <property type="match status" value="1"/>
</dbReference>
<feature type="transmembrane region" description="Helical" evidence="2">
    <location>
        <begin position="91"/>
        <end position="110"/>
    </location>
</feature>
<keyword evidence="2" id="KW-0472">Membrane</keyword>
<proteinExistence type="predicted"/>
<dbReference type="PANTHER" id="PTHR43156">
    <property type="entry name" value="STAGE II SPORULATION PROTEIN E-RELATED"/>
    <property type="match status" value="1"/>
</dbReference>
<dbReference type="InterPro" id="IPR036457">
    <property type="entry name" value="PPM-type-like_dom_sf"/>
</dbReference>
<evidence type="ECO:0000313" key="5">
    <source>
        <dbReference type="Proteomes" id="UP000301475"/>
    </source>
</evidence>
<feature type="domain" description="PPM-type phosphatase" evidence="3">
    <location>
        <begin position="155"/>
        <end position="372"/>
    </location>
</feature>
<dbReference type="InterPro" id="IPR001932">
    <property type="entry name" value="PPM-type_phosphatase-like_dom"/>
</dbReference>
<dbReference type="AlphaFoldDB" id="A0A4V1G5C9"/>
<dbReference type="SMART" id="SM00331">
    <property type="entry name" value="PP2C_SIG"/>
    <property type="match status" value="1"/>
</dbReference>
<evidence type="ECO:0000256" key="1">
    <source>
        <dbReference type="ARBA" id="ARBA00022801"/>
    </source>
</evidence>
<evidence type="ECO:0000313" key="4">
    <source>
        <dbReference type="EMBL" id="QCT07783.1"/>
    </source>
</evidence>
<feature type="transmembrane region" description="Helical" evidence="2">
    <location>
        <begin position="50"/>
        <end position="71"/>
    </location>
</feature>
<dbReference type="SUPFAM" id="SSF81606">
    <property type="entry name" value="PP2C-like"/>
    <property type="match status" value="1"/>
</dbReference>
<dbReference type="Proteomes" id="UP000301475">
    <property type="component" value="Chromosome"/>
</dbReference>
<dbReference type="EMBL" id="CP039381">
    <property type="protein sequence ID" value="QCT07783.1"/>
    <property type="molecule type" value="Genomic_DNA"/>
</dbReference>
<dbReference type="PANTHER" id="PTHR43156:SF2">
    <property type="entry name" value="STAGE II SPORULATION PROTEIN E"/>
    <property type="match status" value="1"/>
</dbReference>